<reference evidence="3" key="1">
    <citation type="submission" date="2021-11" db="EMBL/GenBank/DDBJ databases">
        <authorList>
            <person name="Herlambang A."/>
            <person name="Guo Y."/>
            <person name="Takashima Y."/>
            <person name="Nishizawa T."/>
        </authorList>
    </citation>
    <scope>NUCLEOTIDE SEQUENCE</scope>
    <source>
        <strain evidence="3">E1425</strain>
    </source>
</reference>
<dbReference type="SUPFAM" id="SSF51182">
    <property type="entry name" value="RmlC-like cupins"/>
    <property type="match status" value="1"/>
</dbReference>
<keyword evidence="4" id="KW-1185">Reference proteome</keyword>
<dbReference type="InterPro" id="IPR013096">
    <property type="entry name" value="Cupin_2"/>
</dbReference>
<dbReference type="InterPro" id="IPR051610">
    <property type="entry name" value="GPI/OXD"/>
</dbReference>
<evidence type="ECO:0000313" key="3">
    <source>
        <dbReference type="EMBL" id="GJJ75819.1"/>
    </source>
</evidence>
<dbReference type="PANTHER" id="PTHR35848">
    <property type="entry name" value="OXALATE-BINDING PROTEIN"/>
    <property type="match status" value="1"/>
</dbReference>
<dbReference type="GO" id="GO:0046872">
    <property type="term" value="F:metal ion binding"/>
    <property type="evidence" value="ECO:0007669"/>
    <property type="project" value="UniProtKB-KW"/>
</dbReference>
<dbReference type="InterPro" id="IPR011051">
    <property type="entry name" value="RmlC_Cupin_sf"/>
</dbReference>
<name>A0A9P3LZ25_9FUNG</name>
<gene>
    <name evidence="3" type="ORF">EMPS_08177</name>
</gene>
<dbReference type="PANTHER" id="PTHR35848:SF6">
    <property type="entry name" value="CUPIN TYPE-2 DOMAIN-CONTAINING PROTEIN"/>
    <property type="match status" value="1"/>
</dbReference>
<dbReference type="EMBL" id="BQFW01000011">
    <property type="protein sequence ID" value="GJJ75819.1"/>
    <property type="molecule type" value="Genomic_DNA"/>
</dbReference>
<accession>A0A9P3LZ25</accession>
<evidence type="ECO:0000313" key="4">
    <source>
        <dbReference type="Proteomes" id="UP000827284"/>
    </source>
</evidence>
<reference evidence="3" key="2">
    <citation type="journal article" date="2022" name="Microbiol. Resour. Announc.">
        <title>Whole-Genome Sequence of Entomortierella parvispora E1425, a Mucoromycotan Fungus Associated with Burkholderiaceae-Related Endosymbiotic Bacteria.</title>
        <authorList>
            <person name="Herlambang A."/>
            <person name="Guo Y."/>
            <person name="Takashima Y."/>
            <person name="Narisawa K."/>
            <person name="Ohta H."/>
            <person name="Nishizawa T."/>
        </authorList>
    </citation>
    <scope>NUCLEOTIDE SEQUENCE</scope>
    <source>
        <strain evidence="3">E1425</strain>
    </source>
</reference>
<dbReference type="AlphaFoldDB" id="A0A9P3LZ25"/>
<proteinExistence type="predicted"/>
<evidence type="ECO:0000256" key="1">
    <source>
        <dbReference type="ARBA" id="ARBA00022723"/>
    </source>
</evidence>
<dbReference type="OrthoDB" id="445803at2759"/>
<protein>
    <recommendedName>
        <fullName evidence="2">Cupin type-2 domain-containing protein</fullName>
    </recommendedName>
</protein>
<keyword evidence="1" id="KW-0479">Metal-binding</keyword>
<dbReference type="Proteomes" id="UP000827284">
    <property type="component" value="Unassembled WGS sequence"/>
</dbReference>
<feature type="domain" description="Cupin type-2" evidence="2">
    <location>
        <begin position="39"/>
        <end position="105"/>
    </location>
</feature>
<dbReference type="Gene3D" id="2.60.120.10">
    <property type="entry name" value="Jelly Rolls"/>
    <property type="match status" value="1"/>
</dbReference>
<dbReference type="InterPro" id="IPR014710">
    <property type="entry name" value="RmlC-like_jellyroll"/>
</dbReference>
<sequence length="110" mass="12186">MKVTSLDTLPVAYISHDSNVEKKVLLKMGEVPNVAQLAVATLKPGEQATKHKHKDMTETFHFQAGTGEMEVDDRIFAIKAGMTVTVFPGEYHEIRNTGPENLVLIYFGIV</sequence>
<evidence type="ECO:0000259" key="2">
    <source>
        <dbReference type="Pfam" id="PF07883"/>
    </source>
</evidence>
<comment type="caution">
    <text evidence="3">The sequence shown here is derived from an EMBL/GenBank/DDBJ whole genome shotgun (WGS) entry which is preliminary data.</text>
</comment>
<organism evidence="3 4">
    <name type="scientific">Entomortierella parvispora</name>
    <dbReference type="NCBI Taxonomy" id="205924"/>
    <lineage>
        <taxon>Eukaryota</taxon>
        <taxon>Fungi</taxon>
        <taxon>Fungi incertae sedis</taxon>
        <taxon>Mucoromycota</taxon>
        <taxon>Mortierellomycotina</taxon>
        <taxon>Mortierellomycetes</taxon>
        <taxon>Mortierellales</taxon>
        <taxon>Mortierellaceae</taxon>
        <taxon>Entomortierella</taxon>
    </lineage>
</organism>
<dbReference type="Pfam" id="PF07883">
    <property type="entry name" value="Cupin_2"/>
    <property type="match status" value="1"/>
</dbReference>